<dbReference type="EMBL" id="LJBN01000057">
    <property type="protein sequence ID" value="OOQ90648.1"/>
    <property type="molecule type" value="Genomic_DNA"/>
</dbReference>
<dbReference type="InterPro" id="IPR036291">
    <property type="entry name" value="NAD(P)-bd_dom_sf"/>
</dbReference>
<evidence type="ECO:0000256" key="3">
    <source>
        <dbReference type="ARBA" id="ARBA00022741"/>
    </source>
</evidence>
<feature type="domain" description="Enoyl reductase (ER)" evidence="6">
    <location>
        <begin position="24"/>
        <end position="364"/>
    </location>
</feature>
<evidence type="ECO:0000313" key="8">
    <source>
        <dbReference type="Proteomes" id="UP000190744"/>
    </source>
</evidence>
<dbReference type="AlphaFoldDB" id="A0A1S9S0B0"/>
<dbReference type="PANTHER" id="PTHR45348:SF1">
    <property type="entry name" value="TRANS-ENOYL REDUCTASE STHE"/>
    <property type="match status" value="1"/>
</dbReference>
<organism evidence="7 8">
    <name type="scientific">Penicillium brasilianum</name>
    <dbReference type="NCBI Taxonomy" id="104259"/>
    <lineage>
        <taxon>Eukaryota</taxon>
        <taxon>Fungi</taxon>
        <taxon>Dikarya</taxon>
        <taxon>Ascomycota</taxon>
        <taxon>Pezizomycotina</taxon>
        <taxon>Eurotiomycetes</taxon>
        <taxon>Eurotiomycetidae</taxon>
        <taxon>Eurotiales</taxon>
        <taxon>Aspergillaceae</taxon>
        <taxon>Penicillium</taxon>
    </lineage>
</organism>
<dbReference type="Gene3D" id="3.90.180.10">
    <property type="entry name" value="Medium-chain alcohol dehydrogenases, catalytic domain"/>
    <property type="match status" value="1"/>
</dbReference>
<evidence type="ECO:0000256" key="2">
    <source>
        <dbReference type="ARBA" id="ARBA00011245"/>
    </source>
</evidence>
<dbReference type="Proteomes" id="UP000190744">
    <property type="component" value="Unassembled WGS sequence"/>
</dbReference>
<keyword evidence="4" id="KW-0521">NADP</keyword>
<dbReference type="CDD" id="cd08249">
    <property type="entry name" value="enoyl_reductase_like"/>
    <property type="match status" value="1"/>
</dbReference>
<dbReference type="GO" id="GO:0000166">
    <property type="term" value="F:nucleotide binding"/>
    <property type="evidence" value="ECO:0007669"/>
    <property type="project" value="UniProtKB-KW"/>
</dbReference>
<evidence type="ECO:0000256" key="1">
    <source>
        <dbReference type="ARBA" id="ARBA00008072"/>
    </source>
</evidence>
<dbReference type="SUPFAM" id="SSF51735">
    <property type="entry name" value="NAD(P)-binding Rossmann-fold domains"/>
    <property type="match status" value="1"/>
</dbReference>
<dbReference type="InterPro" id="IPR047122">
    <property type="entry name" value="Trans-enoyl_RdTase-like"/>
</dbReference>
<dbReference type="Pfam" id="PF00107">
    <property type="entry name" value="ADH_zinc_N"/>
    <property type="match status" value="1"/>
</dbReference>
<sequence length="369" mass="39797">MSSSTSPVILNGILPTTQTAIVQADDGTLHIKRDAPLPDLKHDQILVHVAAVALNPCDFKMAERFPAPGATDGCDFSGRVVAIGTDAARTSNFRLGERVFGAVHGSNPLDLQSGSFAEYVAIDAGFLFHTPEYLDDETAAAIGGTGLGTLGLALYKSLGLSGTPKSPTDKGEFVLVYGGSTSVGTMGLQLLKLSGYRTIATCSPRNFELVRSYGADYVFDYKEPEVVDKIRTLTGNALRYALDIIAEVKTTKHCYAAIGRAGGRYTSLEKPADHLHNRKTVKSELVMGIRILGKRIALDHGYGSEASPELRDFGVQWYHELQGLLDERRIRSHPVKIIPGRFEGVLNGLPLLKTRAVSAQKMVVTIAEL</sequence>
<dbReference type="SMART" id="SM00829">
    <property type="entry name" value="PKS_ER"/>
    <property type="match status" value="1"/>
</dbReference>
<dbReference type="InterPro" id="IPR013154">
    <property type="entry name" value="ADH-like_N"/>
</dbReference>
<dbReference type="InterPro" id="IPR020843">
    <property type="entry name" value="ER"/>
</dbReference>
<gene>
    <name evidence="7" type="ORF">PEBR_04016</name>
</gene>
<dbReference type="InterPro" id="IPR011032">
    <property type="entry name" value="GroES-like_sf"/>
</dbReference>
<protein>
    <submittedName>
        <fullName evidence="7">Putative zinc-binding dehydrogenase family oxidoreductase</fullName>
    </submittedName>
</protein>
<dbReference type="SUPFAM" id="SSF50129">
    <property type="entry name" value="GroES-like"/>
    <property type="match status" value="1"/>
</dbReference>
<evidence type="ECO:0000256" key="5">
    <source>
        <dbReference type="ARBA" id="ARBA00023002"/>
    </source>
</evidence>
<dbReference type="PANTHER" id="PTHR45348">
    <property type="entry name" value="HYPOTHETICAL OXIDOREDUCTASE (EUROFUNG)"/>
    <property type="match status" value="1"/>
</dbReference>
<dbReference type="Gene3D" id="3.40.50.720">
    <property type="entry name" value="NAD(P)-binding Rossmann-like Domain"/>
    <property type="match status" value="1"/>
</dbReference>
<comment type="subunit">
    <text evidence="2">Monomer.</text>
</comment>
<proteinExistence type="inferred from homology"/>
<evidence type="ECO:0000313" key="7">
    <source>
        <dbReference type="EMBL" id="OOQ90648.1"/>
    </source>
</evidence>
<keyword evidence="3" id="KW-0547">Nucleotide-binding</keyword>
<dbReference type="GO" id="GO:0016651">
    <property type="term" value="F:oxidoreductase activity, acting on NAD(P)H"/>
    <property type="evidence" value="ECO:0007669"/>
    <property type="project" value="InterPro"/>
</dbReference>
<comment type="similarity">
    <text evidence="1">Belongs to the zinc-containing alcohol dehydrogenase family.</text>
</comment>
<keyword evidence="5" id="KW-0560">Oxidoreductase</keyword>
<accession>A0A1S9S0B0</accession>
<reference evidence="8" key="1">
    <citation type="submission" date="2015-09" db="EMBL/GenBank/DDBJ databases">
        <authorList>
            <person name="Fill T.P."/>
            <person name="Baretta J.F."/>
            <person name="de Almeida L.G."/>
            <person name="Rocha M."/>
            <person name="de Souza D.H."/>
            <person name="Malavazi I."/>
            <person name="Cerdeira L.T."/>
            <person name="Hong H."/>
            <person name="Samborskyy M."/>
            <person name="de Vasconcelos A.T."/>
            <person name="Leadlay P."/>
            <person name="Rodrigues-Filho E."/>
        </authorList>
    </citation>
    <scope>NUCLEOTIDE SEQUENCE [LARGE SCALE GENOMIC DNA]</scope>
    <source>
        <strain evidence="8">LaBioMMi 136</strain>
    </source>
</reference>
<evidence type="ECO:0000259" key="6">
    <source>
        <dbReference type="SMART" id="SM00829"/>
    </source>
</evidence>
<dbReference type="Pfam" id="PF08240">
    <property type="entry name" value="ADH_N"/>
    <property type="match status" value="1"/>
</dbReference>
<comment type="caution">
    <text evidence="7">The sequence shown here is derived from an EMBL/GenBank/DDBJ whole genome shotgun (WGS) entry which is preliminary data.</text>
</comment>
<evidence type="ECO:0000256" key="4">
    <source>
        <dbReference type="ARBA" id="ARBA00022857"/>
    </source>
</evidence>
<dbReference type="InterPro" id="IPR013149">
    <property type="entry name" value="ADH-like_C"/>
</dbReference>
<name>A0A1S9S0B0_PENBI</name>